<evidence type="ECO:0000256" key="4">
    <source>
        <dbReference type="ARBA" id="ARBA00022989"/>
    </source>
</evidence>
<dbReference type="InterPro" id="IPR013525">
    <property type="entry name" value="ABC2_TM"/>
</dbReference>
<name>A0AAV2SB59_MEGNR</name>
<evidence type="ECO:0000256" key="5">
    <source>
        <dbReference type="ARBA" id="ARBA00023136"/>
    </source>
</evidence>
<evidence type="ECO:0000313" key="8">
    <source>
        <dbReference type="EMBL" id="CAL4181067.1"/>
    </source>
</evidence>
<feature type="transmembrane region" description="Helical" evidence="6">
    <location>
        <begin position="216"/>
        <end position="239"/>
    </location>
</feature>
<dbReference type="Proteomes" id="UP001497623">
    <property type="component" value="Unassembled WGS sequence"/>
</dbReference>
<feature type="non-terminal residue" evidence="8">
    <location>
        <position position="339"/>
    </location>
</feature>
<dbReference type="GO" id="GO:0005886">
    <property type="term" value="C:plasma membrane"/>
    <property type="evidence" value="ECO:0007669"/>
    <property type="project" value="TreeGrafter"/>
</dbReference>
<keyword evidence="3 6" id="KW-0812">Transmembrane</keyword>
<keyword evidence="5 6" id="KW-0472">Membrane</keyword>
<evidence type="ECO:0000313" key="9">
    <source>
        <dbReference type="Proteomes" id="UP001497623"/>
    </source>
</evidence>
<organism evidence="8 9">
    <name type="scientific">Meganyctiphanes norvegica</name>
    <name type="common">Northern krill</name>
    <name type="synonym">Thysanopoda norvegica</name>
    <dbReference type="NCBI Taxonomy" id="48144"/>
    <lineage>
        <taxon>Eukaryota</taxon>
        <taxon>Metazoa</taxon>
        <taxon>Ecdysozoa</taxon>
        <taxon>Arthropoda</taxon>
        <taxon>Crustacea</taxon>
        <taxon>Multicrustacea</taxon>
        <taxon>Malacostraca</taxon>
        <taxon>Eumalacostraca</taxon>
        <taxon>Eucarida</taxon>
        <taxon>Euphausiacea</taxon>
        <taxon>Euphausiidae</taxon>
        <taxon>Meganyctiphanes</taxon>
    </lineage>
</organism>
<feature type="transmembrane region" description="Helical" evidence="6">
    <location>
        <begin position="175"/>
        <end position="196"/>
    </location>
</feature>
<protein>
    <recommendedName>
        <fullName evidence="7">ABC-2 type transporter transmembrane domain-containing protein</fullName>
    </recommendedName>
</protein>
<gene>
    <name evidence="8" type="ORF">MNOR_LOCUS35379</name>
</gene>
<proteinExistence type="predicted"/>
<dbReference type="Pfam" id="PF01061">
    <property type="entry name" value="ABC2_membrane"/>
    <property type="match status" value="1"/>
</dbReference>
<dbReference type="EMBL" id="CAXKWB010058739">
    <property type="protein sequence ID" value="CAL4181067.1"/>
    <property type="molecule type" value="Genomic_DNA"/>
</dbReference>
<dbReference type="AlphaFoldDB" id="A0AAV2SB59"/>
<keyword evidence="2" id="KW-0813">Transport</keyword>
<evidence type="ECO:0000256" key="3">
    <source>
        <dbReference type="ARBA" id="ARBA00022692"/>
    </source>
</evidence>
<dbReference type="GO" id="GO:0140359">
    <property type="term" value="F:ABC-type transporter activity"/>
    <property type="evidence" value="ECO:0007669"/>
    <property type="project" value="InterPro"/>
</dbReference>
<feature type="non-terminal residue" evidence="8">
    <location>
        <position position="1"/>
    </location>
</feature>
<keyword evidence="9" id="KW-1185">Reference proteome</keyword>
<comment type="caution">
    <text evidence="8">The sequence shown here is derived from an EMBL/GenBank/DDBJ whole genome shotgun (WGS) entry which is preliminary data.</text>
</comment>
<evidence type="ECO:0000259" key="7">
    <source>
        <dbReference type="Pfam" id="PF01061"/>
    </source>
</evidence>
<feature type="transmembrane region" description="Helical" evidence="6">
    <location>
        <begin position="146"/>
        <end position="163"/>
    </location>
</feature>
<feature type="transmembrane region" description="Helical" evidence="6">
    <location>
        <begin position="286"/>
        <end position="305"/>
    </location>
</feature>
<feature type="transmembrane region" description="Helical" evidence="6">
    <location>
        <begin position="260"/>
        <end position="280"/>
    </location>
</feature>
<comment type="subcellular location">
    <subcellularLocation>
        <location evidence="1">Membrane</location>
        <topology evidence="1">Multi-pass membrane protein</topology>
    </subcellularLocation>
</comment>
<evidence type="ECO:0000256" key="2">
    <source>
        <dbReference type="ARBA" id="ARBA00022448"/>
    </source>
</evidence>
<dbReference type="PANTHER" id="PTHR48041">
    <property type="entry name" value="ABC TRANSPORTER G FAMILY MEMBER 28"/>
    <property type="match status" value="1"/>
</dbReference>
<accession>A0AAV2SB59</accession>
<dbReference type="PANTHER" id="PTHR48041:SF63">
    <property type="entry name" value="EARLY GENE AT 23, ISOFORM C"/>
    <property type="match status" value="1"/>
</dbReference>
<sequence>DLKNTHEDTCRLSKGLEEVTVTIDIKNYNLALRKNHDSGHSSLCGEIESLASESSVTEITNGTCMELTNISSTGECPAIATANDTCMELTNIRSSSESTGTITAKNTCDELKQTSRWTTSFFTHVKVLTERNFLVTRPFLLSRLNWFQTVFLALIAGLLWFKVGRTEAELADIQGWMFFSTTYWMLFTLFAALYSFPSEREVIKKERASGSYRVSAYYLAKMIGELPLTVTLPSIYLFISYPMMMGSSTSIYVLLKHLSMLLLNTIVAQSVGLLIGAVYMDLQVGVTVSAIFTLFTQLFGGYLAARISPWLTWAKYLSIIHYAFQNMNIIEFQYGSQVR</sequence>
<evidence type="ECO:0000256" key="1">
    <source>
        <dbReference type="ARBA" id="ARBA00004141"/>
    </source>
</evidence>
<reference evidence="8 9" key="1">
    <citation type="submission" date="2024-05" db="EMBL/GenBank/DDBJ databases">
        <authorList>
            <person name="Wallberg A."/>
        </authorList>
    </citation>
    <scope>NUCLEOTIDE SEQUENCE [LARGE SCALE GENOMIC DNA]</scope>
</reference>
<dbReference type="InterPro" id="IPR050352">
    <property type="entry name" value="ABCG_transporters"/>
</dbReference>
<keyword evidence="4 6" id="KW-1133">Transmembrane helix</keyword>
<evidence type="ECO:0000256" key="6">
    <source>
        <dbReference type="SAM" id="Phobius"/>
    </source>
</evidence>
<feature type="domain" description="ABC-2 type transporter transmembrane" evidence="7">
    <location>
        <begin position="124"/>
        <end position="332"/>
    </location>
</feature>